<protein>
    <submittedName>
        <fullName evidence="5">AraC family transcriptional regulator</fullName>
    </submittedName>
</protein>
<dbReference type="GO" id="GO:0043565">
    <property type="term" value="F:sequence-specific DNA binding"/>
    <property type="evidence" value="ECO:0007669"/>
    <property type="project" value="InterPro"/>
</dbReference>
<sequence length="320" mass="35214">MIVGHDCRQVHREFYGCGVPVKRRIAFVLSDFCDLLGVEVVAESLQHASELSALADQTVYPMQFLSARGGTVRSAQSLVVSTETLNEAMETRFSFVLVAAGPSALDICNILPQATWLQLMRALGTPVRFLSTGSEPHQHTVATARRSDIDRIRQQALNSEPRGRLASAIHAAFEIISADLDESIAQEALRRTTVARADHTIMHSIDVSLASADRIRSTARWLKDNCHRPICVADAASFCAMSERTLLRYFQAYYGTSPSGYLQRVRLDLACELLAETSLPADKIARHVGLTNGARLGKLLRRCLGKSPSELRAIAVRSIR</sequence>
<evidence type="ECO:0000256" key="3">
    <source>
        <dbReference type="ARBA" id="ARBA00023163"/>
    </source>
</evidence>
<dbReference type="InterPro" id="IPR009057">
    <property type="entry name" value="Homeodomain-like_sf"/>
</dbReference>
<dbReference type="KEGG" id="phs:C2L64_13115"/>
<dbReference type="EMBL" id="CP026105">
    <property type="protein sequence ID" value="AUT69145.1"/>
    <property type="molecule type" value="Genomic_DNA"/>
</dbReference>
<dbReference type="GO" id="GO:0003700">
    <property type="term" value="F:DNA-binding transcription factor activity"/>
    <property type="evidence" value="ECO:0007669"/>
    <property type="project" value="InterPro"/>
</dbReference>
<dbReference type="InterPro" id="IPR029062">
    <property type="entry name" value="Class_I_gatase-like"/>
</dbReference>
<evidence type="ECO:0000313" key="6">
    <source>
        <dbReference type="EMBL" id="EIN01311.1"/>
    </source>
</evidence>
<evidence type="ECO:0000313" key="7">
    <source>
        <dbReference type="Proteomes" id="UP000004980"/>
    </source>
</evidence>
<dbReference type="SMART" id="SM00342">
    <property type="entry name" value="HTH_ARAC"/>
    <property type="match status" value="1"/>
</dbReference>
<evidence type="ECO:0000313" key="5">
    <source>
        <dbReference type="EMBL" id="AUT69145.1"/>
    </source>
</evidence>
<dbReference type="Pfam" id="PF12833">
    <property type="entry name" value="HTH_18"/>
    <property type="match status" value="1"/>
</dbReference>
<dbReference type="PROSITE" id="PS01124">
    <property type="entry name" value="HTH_ARAC_FAMILY_2"/>
    <property type="match status" value="1"/>
</dbReference>
<dbReference type="SUPFAM" id="SSF52317">
    <property type="entry name" value="Class I glutamine amidotransferase-like"/>
    <property type="match status" value="1"/>
</dbReference>
<dbReference type="RefSeq" id="WP_007579925.1">
    <property type="nucleotide sequence ID" value="NZ_CP024937.1"/>
</dbReference>
<accession>A0AAJ4VZP7</accession>
<dbReference type="AlphaFoldDB" id="A0AAJ4VZP7"/>
<evidence type="ECO:0000256" key="1">
    <source>
        <dbReference type="ARBA" id="ARBA00023015"/>
    </source>
</evidence>
<dbReference type="PANTHER" id="PTHR46796:SF12">
    <property type="entry name" value="HTH-TYPE DNA-BINDING TRANSCRIPTIONAL ACTIVATOR EUTR"/>
    <property type="match status" value="1"/>
</dbReference>
<name>A0AAJ4VZP7_9BURK</name>
<reference evidence="5 8" key="2">
    <citation type="submission" date="2018-01" db="EMBL/GenBank/DDBJ databases">
        <title>Species boundaries and ecological features among Paraburkholderia terrae DSMZ17804T, P. hospita DSMZ17164T and P. caribensis DSMZ13236T.</title>
        <authorList>
            <person name="Pratama A.A."/>
        </authorList>
    </citation>
    <scope>NUCLEOTIDE SEQUENCE [LARGE SCALE GENOMIC DNA]</scope>
    <source>
        <strain evidence="5 8">DSM 17164</strain>
    </source>
</reference>
<evidence type="ECO:0000313" key="8">
    <source>
        <dbReference type="Proteomes" id="UP000236649"/>
    </source>
</evidence>
<dbReference type="EMBL" id="AKAU01000062">
    <property type="protein sequence ID" value="EIN01311.1"/>
    <property type="molecule type" value="Genomic_DNA"/>
</dbReference>
<reference evidence="6 7" key="1">
    <citation type="journal article" date="2012" name="J. Bacteriol.">
        <title>Draft Genome Sequence of the Soil Bacterium Burkholderia terrae Strain BS001, Which Interacts with Fungal Surface Structures.</title>
        <authorList>
            <person name="Nazir R."/>
            <person name="Hansen M.A."/>
            <person name="Sorensen S."/>
            <person name="van Elsas J.D."/>
        </authorList>
    </citation>
    <scope>NUCLEOTIDE SEQUENCE [LARGE SCALE GENOMIC DNA]</scope>
    <source>
        <strain evidence="6 7">BS001</strain>
    </source>
</reference>
<organism evidence="5 8">
    <name type="scientific">Paraburkholderia hospita</name>
    <dbReference type="NCBI Taxonomy" id="169430"/>
    <lineage>
        <taxon>Bacteria</taxon>
        <taxon>Pseudomonadati</taxon>
        <taxon>Pseudomonadota</taxon>
        <taxon>Betaproteobacteria</taxon>
        <taxon>Burkholderiales</taxon>
        <taxon>Burkholderiaceae</taxon>
        <taxon>Paraburkholderia</taxon>
    </lineage>
</organism>
<keyword evidence="3" id="KW-0804">Transcription</keyword>
<dbReference type="PANTHER" id="PTHR46796">
    <property type="entry name" value="HTH-TYPE TRANSCRIPTIONAL ACTIVATOR RHAS-RELATED"/>
    <property type="match status" value="1"/>
</dbReference>
<dbReference type="Gene3D" id="3.40.50.880">
    <property type="match status" value="1"/>
</dbReference>
<feature type="domain" description="HTH araC/xylS-type" evidence="4">
    <location>
        <begin position="216"/>
        <end position="314"/>
    </location>
</feature>
<dbReference type="InterPro" id="IPR050204">
    <property type="entry name" value="AraC_XylS_family_regulators"/>
</dbReference>
<dbReference type="SUPFAM" id="SSF46689">
    <property type="entry name" value="Homeodomain-like"/>
    <property type="match status" value="2"/>
</dbReference>
<dbReference type="Proteomes" id="UP000004980">
    <property type="component" value="Unassembled WGS sequence"/>
</dbReference>
<keyword evidence="1" id="KW-0805">Transcription regulation</keyword>
<dbReference type="Proteomes" id="UP000236649">
    <property type="component" value="Chromosome 1"/>
</dbReference>
<keyword evidence="7" id="KW-1185">Reference proteome</keyword>
<dbReference type="InterPro" id="IPR018060">
    <property type="entry name" value="HTH_AraC"/>
</dbReference>
<evidence type="ECO:0000256" key="2">
    <source>
        <dbReference type="ARBA" id="ARBA00023125"/>
    </source>
</evidence>
<dbReference type="Gene3D" id="1.10.10.60">
    <property type="entry name" value="Homeodomain-like"/>
    <property type="match status" value="1"/>
</dbReference>
<keyword evidence="2" id="KW-0238">DNA-binding</keyword>
<dbReference type="GeneID" id="96993214"/>
<proteinExistence type="predicted"/>
<evidence type="ECO:0000259" key="4">
    <source>
        <dbReference type="PROSITE" id="PS01124"/>
    </source>
</evidence>
<gene>
    <name evidence="5" type="ORF">C2L64_13115</name>
    <name evidence="6" type="ORF">WQE_09649</name>
</gene>